<gene>
    <name evidence="3" type="ORF">VW23_010295</name>
</gene>
<dbReference type="PIRSF" id="PIRSF031900">
    <property type="entry name" value="UCP031900"/>
    <property type="match status" value="1"/>
</dbReference>
<protein>
    <recommendedName>
        <fullName evidence="2">Phytase-like domain-containing protein</fullName>
    </recommendedName>
</protein>
<dbReference type="EMBL" id="LAJE02000060">
    <property type="protein sequence ID" value="OEO32698.1"/>
    <property type="molecule type" value="Genomic_DNA"/>
</dbReference>
<feature type="signal peptide" evidence="1">
    <location>
        <begin position="1"/>
        <end position="34"/>
    </location>
</feature>
<sequence length="343" mass="36141">MTAARRASRLAGAALLIASAGAALLIAAGLSARADDETVTSVLLSSFMGSGIGQRVQGLIWRGGIEMQSQTDTFGGLSGLGFTGPDGRLVMVSDRGNFVSGQLLYDEAARPMGLIGVKVEPIQNSKGKELPRAYSRDAEALAVIVRDGQPSAVRVGFENLTRVADFSLVDGVPQGAAREVNIPKWLSDTRTNETLEAVCIAPANSPISGSTLLLTEGIIDDDGQHSAYLLGQNDKGPLSYISGDGTNPTDCAFMPNGDLLVLERGIALLAFQMRLVRIPAAEVKAGAHMKGEQLLHAAGGDIDNMEALAVHSAPDGTTRITLVSDNNFNDWERNLLLEFSLPE</sequence>
<dbReference type="Pfam" id="PF13449">
    <property type="entry name" value="Phytase-like"/>
    <property type="match status" value="1"/>
</dbReference>
<dbReference type="Proteomes" id="UP000095463">
    <property type="component" value="Unassembled WGS sequence"/>
</dbReference>
<proteinExistence type="predicted"/>
<evidence type="ECO:0000313" key="4">
    <source>
        <dbReference type="Proteomes" id="UP000095463"/>
    </source>
</evidence>
<accession>A0A1E5XVS6</accession>
<dbReference type="InterPro" id="IPR014567">
    <property type="entry name" value="UCP031900"/>
</dbReference>
<dbReference type="OrthoDB" id="9798693at2"/>
<dbReference type="RefSeq" id="WP_069908166.1">
    <property type="nucleotide sequence ID" value="NZ_LAJE02000060.1"/>
</dbReference>
<keyword evidence="4" id="KW-1185">Reference proteome</keyword>
<feature type="domain" description="Phytase-like" evidence="2">
    <location>
        <begin position="73"/>
        <end position="328"/>
    </location>
</feature>
<dbReference type="InterPro" id="IPR027372">
    <property type="entry name" value="Phytase-like_dom"/>
</dbReference>
<dbReference type="AlphaFoldDB" id="A0A1E5XVS6"/>
<organism evidence="3 4">
    <name type="scientific">Devosia insulae DS-56</name>
    <dbReference type="NCBI Taxonomy" id="1116389"/>
    <lineage>
        <taxon>Bacteria</taxon>
        <taxon>Pseudomonadati</taxon>
        <taxon>Pseudomonadota</taxon>
        <taxon>Alphaproteobacteria</taxon>
        <taxon>Hyphomicrobiales</taxon>
        <taxon>Devosiaceae</taxon>
        <taxon>Devosia</taxon>
    </lineage>
</organism>
<evidence type="ECO:0000259" key="2">
    <source>
        <dbReference type="Pfam" id="PF13449"/>
    </source>
</evidence>
<reference evidence="3 4" key="1">
    <citation type="journal article" date="2015" name="Genome Announc.">
        <title>Genome Assemblies of Three Soil-Associated Devosia species: D. insulae, D. limi, and D. soli.</title>
        <authorList>
            <person name="Hassan Y.I."/>
            <person name="Lepp D."/>
            <person name="Zhou T."/>
        </authorList>
    </citation>
    <scope>NUCLEOTIDE SEQUENCE [LARGE SCALE GENOMIC DNA]</scope>
    <source>
        <strain evidence="3 4">DS-56</strain>
    </source>
</reference>
<evidence type="ECO:0000313" key="3">
    <source>
        <dbReference type="EMBL" id="OEO32698.1"/>
    </source>
</evidence>
<name>A0A1E5XVS6_9HYPH</name>
<keyword evidence="1" id="KW-0732">Signal</keyword>
<evidence type="ECO:0000256" key="1">
    <source>
        <dbReference type="SAM" id="SignalP"/>
    </source>
</evidence>
<comment type="caution">
    <text evidence="3">The sequence shown here is derived from an EMBL/GenBank/DDBJ whole genome shotgun (WGS) entry which is preliminary data.</text>
</comment>
<feature type="chain" id="PRO_5009190596" description="Phytase-like domain-containing protein" evidence="1">
    <location>
        <begin position="35"/>
        <end position="343"/>
    </location>
</feature>